<dbReference type="EMBL" id="CM004388">
    <property type="protein sequence ID" value="OAY58434.1"/>
    <property type="molecule type" value="Genomic_DNA"/>
</dbReference>
<evidence type="ECO:0000256" key="1">
    <source>
        <dbReference type="SAM" id="Phobius"/>
    </source>
</evidence>
<keyword evidence="1" id="KW-1133">Transmembrane helix</keyword>
<accession>A0A2C9WF03</accession>
<dbReference type="AlphaFoldDB" id="A0A2C9WF03"/>
<organism evidence="2">
    <name type="scientific">Manihot esculenta</name>
    <name type="common">Cassava</name>
    <name type="synonym">Jatropha manihot</name>
    <dbReference type="NCBI Taxonomy" id="3983"/>
    <lineage>
        <taxon>Eukaryota</taxon>
        <taxon>Viridiplantae</taxon>
        <taxon>Streptophyta</taxon>
        <taxon>Embryophyta</taxon>
        <taxon>Tracheophyta</taxon>
        <taxon>Spermatophyta</taxon>
        <taxon>Magnoliopsida</taxon>
        <taxon>eudicotyledons</taxon>
        <taxon>Gunneridae</taxon>
        <taxon>Pentapetalae</taxon>
        <taxon>rosids</taxon>
        <taxon>fabids</taxon>
        <taxon>Malpighiales</taxon>
        <taxon>Euphorbiaceae</taxon>
        <taxon>Crotonoideae</taxon>
        <taxon>Manihoteae</taxon>
        <taxon>Manihot</taxon>
    </lineage>
</organism>
<protein>
    <submittedName>
        <fullName evidence="2">Uncharacterized protein</fullName>
    </submittedName>
</protein>
<keyword evidence="1" id="KW-0812">Transmembrane</keyword>
<name>A0A2C9WF03_MANES</name>
<keyword evidence="1" id="KW-0472">Membrane</keyword>
<sequence length="44" mass="5423">MPKFMFLLFYKFLQQTIFFIMVVMLKQDYGNLSYRSLSSMYHLT</sequence>
<gene>
    <name evidence="2" type="ORF">MANES_02G177600</name>
</gene>
<reference evidence="2" key="1">
    <citation type="submission" date="2016-02" db="EMBL/GenBank/DDBJ databases">
        <title>WGS assembly of Manihot esculenta.</title>
        <authorList>
            <person name="Bredeson J.V."/>
            <person name="Prochnik S.E."/>
            <person name="Lyons J.B."/>
            <person name="Schmutz J."/>
            <person name="Grimwood J."/>
            <person name="Vrebalov J."/>
            <person name="Bart R.S."/>
            <person name="Amuge T."/>
            <person name="Ferguson M.E."/>
            <person name="Green R."/>
            <person name="Putnam N."/>
            <person name="Stites J."/>
            <person name="Rounsley S."/>
            <person name="Rokhsar D.S."/>
        </authorList>
    </citation>
    <scope>NUCLEOTIDE SEQUENCE [LARGE SCALE GENOMIC DNA]</scope>
    <source>
        <tissue evidence="2">Leaf</tissue>
    </source>
</reference>
<evidence type="ECO:0000313" key="2">
    <source>
        <dbReference type="EMBL" id="OAY58434.1"/>
    </source>
</evidence>
<proteinExistence type="predicted"/>
<feature type="transmembrane region" description="Helical" evidence="1">
    <location>
        <begin position="6"/>
        <end position="25"/>
    </location>
</feature>